<reference evidence="6 7" key="1">
    <citation type="submission" date="2019-03" db="EMBL/GenBank/DDBJ databases">
        <title>Efficiently degradation of phenoxyalkanoic acid herbicides by Cupriavidus oxalaticus strain X32.</title>
        <authorList>
            <person name="Sheng X."/>
        </authorList>
    </citation>
    <scope>NUCLEOTIDE SEQUENCE [LARGE SCALE GENOMIC DNA]</scope>
    <source>
        <strain evidence="6 7">X32</strain>
        <plasmid evidence="6 7">unnamed3</plasmid>
    </source>
</reference>
<dbReference type="KEGG" id="cox:E0W60_34365"/>
<dbReference type="InterPro" id="IPR033855">
    <property type="entry name" value="Protein_C"/>
</dbReference>
<dbReference type="GO" id="GO:0008236">
    <property type="term" value="F:serine-type peptidase activity"/>
    <property type="evidence" value="ECO:0007669"/>
    <property type="project" value="UniProtKB-KW"/>
</dbReference>
<dbReference type="EMBL" id="CP038638">
    <property type="protein sequence ID" value="QBY56143.1"/>
    <property type="molecule type" value="Genomic_DNA"/>
</dbReference>
<dbReference type="RefSeq" id="WP_135707308.1">
    <property type="nucleotide sequence ID" value="NZ_CP038638.1"/>
</dbReference>
<dbReference type="PANTHER" id="PTHR33209:SF1">
    <property type="entry name" value="PEPTIDASE S49 DOMAIN-CONTAINING PROTEIN"/>
    <property type="match status" value="1"/>
</dbReference>
<dbReference type="InterPro" id="IPR029045">
    <property type="entry name" value="ClpP/crotonase-like_dom_sf"/>
</dbReference>
<evidence type="ECO:0000256" key="4">
    <source>
        <dbReference type="ARBA" id="ARBA00022825"/>
    </source>
</evidence>
<feature type="domain" description="Peptidase S49" evidence="5">
    <location>
        <begin position="146"/>
        <end position="285"/>
    </location>
</feature>
<dbReference type="SUPFAM" id="SSF52096">
    <property type="entry name" value="ClpP/crotonase"/>
    <property type="match status" value="1"/>
</dbReference>
<dbReference type="OrthoDB" id="6999246at2"/>
<evidence type="ECO:0000256" key="2">
    <source>
        <dbReference type="ARBA" id="ARBA00022670"/>
    </source>
</evidence>
<evidence type="ECO:0000313" key="7">
    <source>
        <dbReference type="Proteomes" id="UP000295294"/>
    </source>
</evidence>
<dbReference type="PANTHER" id="PTHR33209">
    <property type="entry name" value="PROTEASE 4"/>
    <property type="match status" value="1"/>
</dbReference>
<dbReference type="Pfam" id="PF01343">
    <property type="entry name" value="Peptidase_S49"/>
    <property type="match status" value="1"/>
</dbReference>
<gene>
    <name evidence="6" type="ORF">E0W60_34365</name>
</gene>
<evidence type="ECO:0000259" key="5">
    <source>
        <dbReference type="Pfam" id="PF01343"/>
    </source>
</evidence>
<dbReference type="Gene3D" id="3.90.226.10">
    <property type="entry name" value="2-enoyl-CoA Hydratase, Chain A, domain 1"/>
    <property type="match status" value="1"/>
</dbReference>
<dbReference type="GO" id="GO:0006508">
    <property type="term" value="P:proteolysis"/>
    <property type="evidence" value="ECO:0007669"/>
    <property type="project" value="UniProtKB-KW"/>
</dbReference>
<dbReference type="AlphaFoldDB" id="A0A4P7LR63"/>
<sequence length="313" mass="33176">MRYPFLASLVFGQAHMIDPMKLDIILAVLGDRMGMEFQGLGAHRLGAWHDEDTVTDDAKLEAARGKAWGDAGRGVGVMDVSGTLVHRASGMDAMSGLTSYAQLSANFAAMVADPDVGHIVLSINSPGGSVNGVFDLADEIYQARGTKPITAIVDDRAYSAAYALASAADEIIMSRTGGVGSIGVVAAHKDQSALNERNGIKVTYVHAGARKVDGNPDAPLSDEAYAQLQGEVDRVYGLFVETVARNRGLDSQAVRDMEAGTFMGPDGIKAKLADKLMAPRDALREIVGRYQTAPAASQGRYMRAATAMRVRMA</sequence>
<comment type="similarity">
    <text evidence="1">Belongs to the peptidase S49 family.</text>
</comment>
<dbReference type="InterPro" id="IPR002142">
    <property type="entry name" value="Peptidase_S49"/>
</dbReference>
<name>A0A4P7LR63_9BURK</name>
<geneLocation type="plasmid" evidence="6">
    <name>unnamed3</name>
</geneLocation>
<protein>
    <submittedName>
        <fullName evidence="6">S49 family peptidase</fullName>
    </submittedName>
</protein>
<keyword evidence="2" id="KW-0645">Protease</keyword>
<evidence type="ECO:0000256" key="1">
    <source>
        <dbReference type="ARBA" id="ARBA00008683"/>
    </source>
</evidence>
<evidence type="ECO:0000256" key="3">
    <source>
        <dbReference type="ARBA" id="ARBA00022801"/>
    </source>
</evidence>
<accession>A0A4P7LR63</accession>
<organism evidence="6 7">
    <name type="scientific">Cupriavidus oxalaticus</name>
    <dbReference type="NCBI Taxonomy" id="96344"/>
    <lineage>
        <taxon>Bacteria</taxon>
        <taxon>Pseudomonadati</taxon>
        <taxon>Pseudomonadota</taxon>
        <taxon>Betaproteobacteria</taxon>
        <taxon>Burkholderiales</taxon>
        <taxon>Burkholderiaceae</taxon>
        <taxon>Cupriavidus</taxon>
    </lineage>
</organism>
<keyword evidence="3" id="KW-0378">Hydrolase</keyword>
<keyword evidence="6" id="KW-0614">Plasmid</keyword>
<keyword evidence="4" id="KW-0720">Serine protease</keyword>
<proteinExistence type="inferred from homology"/>
<dbReference type="CDD" id="cd07022">
    <property type="entry name" value="S49_Sppa_36K_type"/>
    <property type="match status" value="1"/>
</dbReference>
<evidence type="ECO:0000313" key="6">
    <source>
        <dbReference type="EMBL" id="QBY56143.1"/>
    </source>
</evidence>
<dbReference type="Proteomes" id="UP000295294">
    <property type="component" value="Plasmid unnamed3"/>
</dbReference>